<feature type="region of interest" description="Disordered" evidence="1">
    <location>
        <begin position="563"/>
        <end position="583"/>
    </location>
</feature>
<evidence type="ECO:0000313" key="3">
    <source>
        <dbReference type="Proteomes" id="UP000770015"/>
    </source>
</evidence>
<proteinExistence type="predicted"/>
<feature type="compositionally biased region" description="Basic and acidic residues" evidence="1">
    <location>
        <begin position="1016"/>
        <end position="1025"/>
    </location>
</feature>
<feature type="compositionally biased region" description="Low complexity" evidence="1">
    <location>
        <begin position="127"/>
        <end position="156"/>
    </location>
</feature>
<sequence>MEQVHGVDVSWMTHGSSKDKAARSNNTTTRPRAASQNNRDVPRSVPSPDTDHYGGDAAAPTNGSKPAATTAANGNTPRPNGNDATPSKPIPIRAGVKRSDSIEKSTPNGTSPHRRSSWFTNISSKFSSSPVSPTTSSPTPQAAQAAQATPPKDNNNIPPPPKSMGNRNAVLAHGTRNEGDQPYTPAPPSRGQSGFLGVFRRLSSSGGALSPGQKGNHGLVERKVLNVDRHRERCDISQLHQAKLRRVAFSVDVEIAPMPRYIDSDGSTKPAADKTQKRKMAEKSEGEALKNPKTLEDQKENDGVVKATGEVLSKEPEKEGTEVPKPETPKELPKSAADKEREVKKKEKKKKSEDERKARKEKKRKLAEANGTIPMEIHVDDSDSSTEDSRPSPAIVSDAPPKTTSYPTTNPVRIYRRCCQLRETPILKKITEQLSSPVNSPDSGIVEKLDLTGYWLQLPDLITLGDYLAVVPVKEVLLENCGLTDEGLRVILAGLLAAKRPENRRRRHVTQPDGLCSQGGVVERLVLKNNKLGFEGWKHICLFTFLCRSLKQLDLSMIVLPRPPLPKQNGNSPPPSSEDRSPSETFMLAKMLSKAIGQRLGGSTLEVLQIGGINPTPEELGLIIDGVIEAGVRRLGLAHNNLDEQGFQHVSRYLASEHCEGLDLGGNDLRDQMEVLAKAIPEGSPLWCLSVAECNLGPASLCKIFPKLAQLESFRFIDLSHNTDLCSSEPSAIGLLRKYLPKLTQLKRVHLADVAMSSEQAIALAEILPEIQGLAHISLLENPELVKLADATTEEAQEEACALYASLLAATRVSKTIVCLDIDVPSERSGDIVKAMAKQVVAYCLRNLQRVPLSEISSAIQALSDGLDVSNGQEPPYPDVLAHLVGHDVLDQREAVSENELAPDDDYVIGGTGVVKALTCCLKNRGDESTRQSGEFIREVEGGSATPSTPRTKAKMPTGKAKDMSKHLLAGARKIRIRLQPTIEKAKANPDEPEHNLRKLMFLDNTLENIIKRFEDEYPDTREPNPDEEAIPTPTDDGQGASTSSAELDPEHIAIPSDPEDDLDLDLAVRPSLSRSNTIISHSSRALANEEGRMLRTGHKFRSGIIKPEFYDLLNGLDESTIDAKQLESMHSMFTDLADPDLDEKLREKGVVRTMREDRVQLREAFKKLDPEYWERFVESQEKARGNVKVSHPMSPGMPQGPTARDESAVED</sequence>
<feature type="region of interest" description="Disordered" evidence="1">
    <location>
        <begin position="1"/>
        <end position="221"/>
    </location>
</feature>
<feature type="compositionally biased region" description="Polar residues" evidence="1">
    <location>
        <begin position="23"/>
        <end position="39"/>
    </location>
</feature>
<dbReference type="SUPFAM" id="SSF52047">
    <property type="entry name" value="RNI-like"/>
    <property type="match status" value="1"/>
</dbReference>
<dbReference type="OrthoDB" id="8436363at2759"/>
<protein>
    <recommendedName>
        <fullName evidence="4">Cell wall biogenesis protein Mhp1</fullName>
    </recommendedName>
</protein>
<evidence type="ECO:0008006" key="4">
    <source>
        <dbReference type="Google" id="ProtNLM"/>
    </source>
</evidence>
<dbReference type="Proteomes" id="UP000770015">
    <property type="component" value="Unassembled WGS sequence"/>
</dbReference>
<gene>
    <name evidence="2" type="ORF">F5X68DRAFT_69129</name>
</gene>
<organism evidence="2 3">
    <name type="scientific">Plectosphaerella plurivora</name>
    <dbReference type="NCBI Taxonomy" id="936078"/>
    <lineage>
        <taxon>Eukaryota</taxon>
        <taxon>Fungi</taxon>
        <taxon>Dikarya</taxon>
        <taxon>Ascomycota</taxon>
        <taxon>Pezizomycotina</taxon>
        <taxon>Sordariomycetes</taxon>
        <taxon>Hypocreomycetidae</taxon>
        <taxon>Glomerellales</taxon>
        <taxon>Plectosphaerellaceae</taxon>
        <taxon>Plectosphaerella</taxon>
    </lineage>
</organism>
<dbReference type="Gene3D" id="3.80.10.10">
    <property type="entry name" value="Ribonuclease Inhibitor"/>
    <property type="match status" value="2"/>
</dbReference>
<dbReference type="InterPro" id="IPR032675">
    <property type="entry name" value="LRR_dom_sf"/>
</dbReference>
<evidence type="ECO:0000256" key="1">
    <source>
        <dbReference type="SAM" id="MobiDB-lite"/>
    </source>
</evidence>
<comment type="caution">
    <text evidence="2">The sequence shown here is derived from an EMBL/GenBank/DDBJ whole genome shotgun (WGS) entry which is preliminary data.</text>
</comment>
<keyword evidence="3" id="KW-1185">Reference proteome</keyword>
<reference evidence="2" key="1">
    <citation type="journal article" date="2021" name="Nat. Commun.">
        <title>Genetic determinants of endophytism in the Arabidopsis root mycobiome.</title>
        <authorList>
            <person name="Mesny F."/>
            <person name="Miyauchi S."/>
            <person name="Thiergart T."/>
            <person name="Pickel B."/>
            <person name="Atanasova L."/>
            <person name="Karlsson M."/>
            <person name="Huettel B."/>
            <person name="Barry K.W."/>
            <person name="Haridas S."/>
            <person name="Chen C."/>
            <person name="Bauer D."/>
            <person name="Andreopoulos W."/>
            <person name="Pangilinan J."/>
            <person name="LaButti K."/>
            <person name="Riley R."/>
            <person name="Lipzen A."/>
            <person name="Clum A."/>
            <person name="Drula E."/>
            <person name="Henrissat B."/>
            <person name="Kohler A."/>
            <person name="Grigoriev I.V."/>
            <person name="Martin F.M."/>
            <person name="Hacquard S."/>
        </authorList>
    </citation>
    <scope>NUCLEOTIDE SEQUENCE</scope>
    <source>
        <strain evidence="2">MPI-SDFR-AT-0117</strain>
    </source>
</reference>
<feature type="compositionally biased region" description="Basic and acidic residues" evidence="1">
    <location>
        <begin position="271"/>
        <end position="303"/>
    </location>
</feature>
<dbReference type="AlphaFoldDB" id="A0A9P8VH97"/>
<evidence type="ECO:0000313" key="2">
    <source>
        <dbReference type="EMBL" id="KAH6690329.1"/>
    </source>
</evidence>
<feature type="region of interest" description="Disordered" evidence="1">
    <location>
        <begin position="1016"/>
        <end position="1062"/>
    </location>
</feature>
<feature type="region of interest" description="Disordered" evidence="1">
    <location>
        <begin position="941"/>
        <end position="964"/>
    </location>
</feature>
<feature type="region of interest" description="Disordered" evidence="1">
    <location>
        <begin position="260"/>
        <end position="409"/>
    </location>
</feature>
<feature type="compositionally biased region" description="Polar residues" evidence="1">
    <location>
        <begin position="104"/>
        <end position="126"/>
    </location>
</feature>
<feature type="region of interest" description="Disordered" evidence="1">
    <location>
        <begin position="1183"/>
        <end position="1212"/>
    </location>
</feature>
<feature type="compositionally biased region" description="Basic and acidic residues" evidence="1">
    <location>
        <begin position="312"/>
        <end position="358"/>
    </location>
</feature>
<feature type="compositionally biased region" description="Pro residues" evidence="1">
    <location>
        <begin position="563"/>
        <end position="576"/>
    </location>
</feature>
<dbReference type="EMBL" id="JAGSXJ010000006">
    <property type="protein sequence ID" value="KAH6690329.1"/>
    <property type="molecule type" value="Genomic_DNA"/>
</dbReference>
<accession>A0A9P8VH97</accession>
<feature type="compositionally biased region" description="Low complexity" evidence="1">
    <location>
        <begin position="66"/>
        <end position="80"/>
    </location>
</feature>
<name>A0A9P8VH97_9PEZI</name>